<dbReference type="CDD" id="cd07043">
    <property type="entry name" value="STAS_anti-anti-sigma_factors"/>
    <property type="match status" value="1"/>
</dbReference>
<evidence type="ECO:0000256" key="2">
    <source>
        <dbReference type="RuleBase" id="RU003749"/>
    </source>
</evidence>
<feature type="region of interest" description="Disordered" evidence="3">
    <location>
        <begin position="1"/>
        <end position="30"/>
    </location>
</feature>
<evidence type="ECO:0000256" key="1">
    <source>
        <dbReference type="ARBA" id="ARBA00009013"/>
    </source>
</evidence>
<dbReference type="OrthoDB" id="4284170at2"/>
<dbReference type="PANTHER" id="PTHR33495:SF2">
    <property type="entry name" value="ANTI-SIGMA FACTOR ANTAGONIST TM_1081-RELATED"/>
    <property type="match status" value="1"/>
</dbReference>
<dbReference type="Gene3D" id="3.30.750.24">
    <property type="entry name" value="STAS domain"/>
    <property type="match status" value="1"/>
</dbReference>
<dbReference type="SUPFAM" id="SSF52091">
    <property type="entry name" value="SpoIIaa-like"/>
    <property type="match status" value="1"/>
</dbReference>
<dbReference type="Proteomes" id="UP000326979">
    <property type="component" value="Unassembled WGS sequence"/>
</dbReference>
<dbReference type="PROSITE" id="PS50801">
    <property type="entry name" value="STAS"/>
    <property type="match status" value="1"/>
</dbReference>
<keyword evidence="6" id="KW-1185">Reference proteome</keyword>
<evidence type="ECO:0000259" key="4">
    <source>
        <dbReference type="PROSITE" id="PS50801"/>
    </source>
</evidence>
<evidence type="ECO:0000313" key="6">
    <source>
        <dbReference type="Proteomes" id="UP000326979"/>
    </source>
</evidence>
<dbReference type="PANTHER" id="PTHR33495">
    <property type="entry name" value="ANTI-SIGMA FACTOR ANTAGONIST TM_1081-RELATED-RELATED"/>
    <property type="match status" value="1"/>
</dbReference>
<protein>
    <recommendedName>
        <fullName evidence="2">Anti-sigma factor antagonist</fullName>
    </recommendedName>
</protein>
<reference evidence="5 6" key="1">
    <citation type="submission" date="2019-07" db="EMBL/GenBank/DDBJ databases">
        <title>New species of Amycolatopsis and Streptomyces.</title>
        <authorList>
            <person name="Duangmal K."/>
            <person name="Teo W.F.A."/>
            <person name="Lipun K."/>
        </authorList>
    </citation>
    <scope>NUCLEOTIDE SEQUENCE [LARGE SCALE GENOMIC DNA]</scope>
    <source>
        <strain evidence="5 6">TISTR 2346</strain>
    </source>
</reference>
<name>A0A5N8WDU3_9ACTN</name>
<dbReference type="InterPro" id="IPR058548">
    <property type="entry name" value="MlaB-like_STAS"/>
</dbReference>
<dbReference type="InterPro" id="IPR036513">
    <property type="entry name" value="STAS_dom_sf"/>
</dbReference>
<dbReference type="RefSeq" id="WP_152789271.1">
    <property type="nucleotide sequence ID" value="NZ_BAABEQ010000119.1"/>
</dbReference>
<evidence type="ECO:0000313" key="5">
    <source>
        <dbReference type="EMBL" id="MPY44325.1"/>
    </source>
</evidence>
<feature type="domain" description="STAS" evidence="4">
    <location>
        <begin position="27"/>
        <end position="119"/>
    </location>
</feature>
<feature type="compositionally biased region" description="Basic and acidic residues" evidence="3">
    <location>
        <begin position="1"/>
        <end position="11"/>
    </location>
</feature>
<dbReference type="Pfam" id="PF13466">
    <property type="entry name" value="STAS_2"/>
    <property type="match status" value="1"/>
</dbReference>
<organism evidence="5 6">
    <name type="scientific">Streptomyces phyllanthi</name>
    <dbReference type="NCBI Taxonomy" id="1803180"/>
    <lineage>
        <taxon>Bacteria</taxon>
        <taxon>Bacillati</taxon>
        <taxon>Actinomycetota</taxon>
        <taxon>Actinomycetes</taxon>
        <taxon>Kitasatosporales</taxon>
        <taxon>Streptomycetaceae</taxon>
        <taxon>Streptomyces</taxon>
    </lineage>
</organism>
<dbReference type="NCBIfam" id="TIGR00377">
    <property type="entry name" value="ant_ant_sig"/>
    <property type="match status" value="1"/>
</dbReference>
<feature type="region of interest" description="Disordered" evidence="3">
    <location>
        <begin position="124"/>
        <end position="149"/>
    </location>
</feature>
<evidence type="ECO:0000256" key="3">
    <source>
        <dbReference type="SAM" id="MobiDB-lite"/>
    </source>
</evidence>
<dbReference type="AlphaFoldDB" id="A0A5N8WDU3"/>
<accession>A0A5N8WDU3</accession>
<dbReference type="GO" id="GO:0043856">
    <property type="term" value="F:anti-sigma factor antagonist activity"/>
    <property type="evidence" value="ECO:0007669"/>
    <property type="project" value="InterPro"/>
</dbReference>
<proteinExistence type="inferred from homology"/>
<comment type="caution">
    <text evidence="5">The sequence shown here is derived from an EMBL/GenBank/DDBJ whole genome shotgun (WGS) entry which is preliminary data.</text>
</comment>
<dbReference type="InterPro" id="IPR002645">
    <property type="entry name" value="STAS_dom"/>
</dbReference>
<dbReference type="InterPro" id="IPR003658">
    <property type="entry name" value="Anti-sigma_ant"/>
</dbReference>
<comment type="similarity">
    <text evidence="1 2">Belongs to the anti-sigma-factor antagonist family.</text>
</comment>
<dbReference type="EMBL" id="VJZE01000311">
    <property type="protein sequence ID" value="MPY44325.1"/>
    <property type="molecule type" value="Genomic_DNA"/>
</dbReference>
<gene>
    <name evidence="5" type="ORF">FNH04_31800</name>
</gene>
<sequence length="149" mass="15764">MPPETHDRAADPPEGTAAASGPAPANPYAHSRRAGSYTVVEVSGEIDMATAGFVDEHLDTATAAPEPDVLVDLRGVTFFDCSGLRVLCRAESRARARGGRLRIVSDQPCMRTLLRAAGLLSRFPPLAEPPAELPPPRRPENGSAPHPPP</sequence>